<name>A0A2S7FCL6_CLOBU</name>
<evidence type="ECO:0000313" key="5">
    <source>
        <dbReference type="Proteomes" id="UP000238081"/>
    </source>
</evidence>
<dbReference type="RefSeq" id="WP_024041136.1">
    <property type="nucleotide sequence ID" value="NZ_BKBC01000007.1"/>
</dbReference>
<keyword evidence="1" id="KW-1133">Transmembrane helix</keyword>
<reference evidence="2 6" key="2">
    <citation type="submission" date="2019-07" db="EMBL/GenBank/DDBJ databases">
        <title>Whole genome shotgun sequence of Clostridium butyricum NBRC 3858.</title>
        <authorList>
            <person name="Hosoyama A."/>
            <person name="Uohara A."/>
            <person name="Ohji S."/>
            <person name="Ichikawa N."/>
        </authorList>
    </citation>
    <scope>NUCLEOTIDE SEQUENCE [LARGE SCALE GENOMIC DNA]</scope>
    <source>
        <strain evidence="2 6">NBRC 3858</strain>
    </source>
</reference>
<evidence type="ECO:0000256" key="1">
    <source>
        <dbReference type="SAM" id="Phobius"/>
    </source>
</evidence>
<gene>
    <name evidence="4" type="ORF">AWN73_02300</name>
    <name evidence="2" type="ORF">CBU02nite_08210</name>
    <name evidence="3" type="ORF">GND98_002335</name>
</gene>
<keyword evidence="1" id="KW-0472">Membrane</keyword>
<dbReference type="Proteomes" id="UP000474042">
    <property type="component" value="Unassembled WGS sequence"/>
</dbReference>
<feature type="transmembrane region" description="Helical" evidence="1">
    <location>
        <begin position="72"/>
        <end position="91"/>
    </location>
</feature>
<proteinExistence type="predicted"/>
<evidence type="ECO:0000313" key="6">
    <source>
        <dbReference type="Proteomes" id="UP000321089"/>
    </source>
</evidence>
<dbReference type="EMBL" id="WOFV02000004">
    <property type="protein sequence ID" value="NAS16744.1"/>
    <property type="molecule type" value="Genomic_DNA"/>
</dbReference>
<reference evidence="3 7" key="3">
    <citation type="submission" date="2020-01" db="EMBL/GenBank/DDBJ databases">
        <title>Genome sequence of a 1,3-propanediol producer, Clostridium butyricum S3.</title>
        <authorList>
            <person name="Zhou J."/>
        </authorList>
    </citation>
    <scope>NUCLEOTIDE SEQUENCE [LARGE SCALE GENOMIC DNA]</scope>
    <source>
        <strain evidence="3 7">S3</strain>
    </source>
</reference>
<reference evidence="4 5" key="1">
    <citation type="submission" date="2016-01" db="EMBL/GenBank/DDBJ databases">
        <title>Characterization of the Clostridium difficile lineages that are prevalent in Hong Kong and China.</title>
        <authorList>
            <person name="Kwok J.S.-L."/>
            <person name="Lam W.-Y."/>
            <person name="Ip M."/>
            <person name="Chan T.-F."/>
            <person name="Hawkey P.M."/>
            <person name="Tsui S.K.-W."/>
        </authorList>
    </citation>
    <scope>NUCLEOTIDE SEQUENCE [LARGE SCALE GENOMIC DNA]</scope>
    <source>
        <strain evidence="4 5">300064</strain>
    </source>
</reference>
<sequence>MNPEIEDRIRLYCKKCHMDCTNLEIIPLEDSYLAKDKTVKMIFDKNGNVNSLPMNYTYGEQTTKFIGKYSSIFIYASFLIAILFLVLCGLLKKF</sequence>
<evidence type="ECO:0000313" key="7">
    <source>
        <dbReference type="Proteomes" id="UP000474042"/>
    </source>
</evidence>
<evidence type="ECO:0000313" key="3">
    <source>
        <dbReference type="EMBL" id="NAS16744.1"/>
    </source>
</evidence>
<keyword evidence="1" id="KW-0812">Transmembrane</keyword>
<protein>
    <submittedName>
        <fullName evidence="4">Uncharacterized protein</fullName>
    </submittedName>
</protein>
<dbReference type="AlphaFoldDB" id="A0A2S7FCL6"/>
<accession>A0A2S7FCL6</accession>
<dbReference type="EMBL" id="BKBC01000007">
    <property type="protein sequence ID" value="GEQ20315.1"/>
    <property type="molecule type" value="Genomic_DNA"/>
</dbReference>
<organism evidence="4 5">
    <name type="scientific">Clostridium butyricum</name>
    <dbReference type="NCBI Taxonomy" id="1492"/>
    <lineage>
        <taxon>Bacteria</taxon>
        <taxon>Bacillati</taxon>
        <taxon>Bacillota</taxon>
        <taxon>Clostridia</taxon>
        <taxon>Eubacteriales</taxon>
        <taxon>Clostridiaceae</taxon>
        <taxon>Clostridium</taxon>
    </lineage>
</organism>
<comment type="caution">
    <text evidence="4">The sequence shown here is derived from an EMBL/GenBank/DDBJ whole genome shotgun (WGS) entry which is preliminary data.</text>
</comment>
<dbReference type="Proteomes" id="UP000321089">
    <property type="component" value="Unassembled WGS sequence"/>
</dbReference>
<evidence type="ECO:0000313" key="4">
    <source>
        <dbReference type="EMBL" id="PPV15936.1"/>
    </source>
</evidence>
<evidence type="ECO:0000313" key="2">
    <source>
        <dbReference type="EMBL" id="GEQ20315.1"/>
    </source>
</evidence>
<dbReference type="Proteomes" id="UP000238081">
    <property type="component" value="Unassembled WGS sequence"/>
</dbReference>
<dbReference type="EMBL" id="LRDH01000096">
    <property type="protein sequence ID" value="PPV15936.1"/>
    <property type="molecule type" value="Genomic_DNA"/>
</dbReference>